<reference evidence="1" key="2">
    <citation type="submission" date="2022-01" db="EMBL/GenBank/DDBJ databases">
        <authorList>
            <person name="Yamashiro T."/>
            <person name="Shiraishi A."/>
            <person name="Satake H."/>
            <person name="Nakayama K."/>
        </authorList>
    </citation>
    <scope>NUCLEOTIDE SEQUENCE</scope>
</reference>
<evidence type="ECO:0000313" key="1">
    <source>
        <dbReference type="EMBL" id="GJT98151.1"/>
    </source>
</evidence>
<gene>
    <name evidence="1" type="ORF">Tco_1093669</name>
</gene>
<dbReference type="Proteomes" id="UP001151760">
    <property type="component" value="Unassembled WGS sequence"/>
</dbReference>
<dbReference type="EMBL" id="BQNB010020647">
    <property type="protein sequence ID" value="GJT98151.1"/>
    <property type="molecule type" value="Genomic_DNA"/>
</dbReference>
<protein>
    <submittedName>
        <fullName evidence="1">Uncharacterized protein</fullName>
    </submittedName>
</protein>
<sequence>MIPYLIFIKPIVTTFPKISRRAHDRYHNVADDVMIKIIFNLGKSKGVVGIKILNWMITDEMKLAENYRLYAEVFGVDVPTTQSQPIKSTQRTHTTTSAPKIPNLEIAEVLQDTLQVSLAEQKSHEELEATQNVEKVKEHLMAEEIKKLEPKSDKERLEVEKIANISQPVNVIGEEEESVEDDYEQRIILEREKSQSEVAKMIADAIQQERNNFRLEISLQVNYAITNHIPLQVDSSVKSYMLGHVLHVHPTQATPTNAQEQQHQLYLTMKDNPRLQQDDLPIWLALKYKFERLHMAAIPCIPSVIRTRD</sequence>
<reference evidence="1" key="1">
    <citation type="journal article" date="2022" name="Int. J. Mol. Sci.">
        <title>Draft Genome of Tanacetum Coccineum: Genomic Comparison of Closely Related Tanacetum-Family Plants.</title>
        <authorList>
            <person name="Yamashiro T."/>
            <person name="Shiraishi A."/>
            <person name="Nakayama K."/>
            <person name="Satake H."/>
        </authorList>
    </citation>
    <scope>NUCLEOTIDE SEQUENCE</scope>
</reference>
<comment type="caution">
    <text evidence="1">The sequence shown here is derived from an EMBL/GenBank/DDBJ whole genome shotgun (WGS) entry which is preliminary data.</text>
</comment>
<proteinExistence type="predicted"/>
<organism evidence="1 2">
    <name type="scientific">Tanacetum coccineum</name>
    <dbReference type="NCBI Taxonomy" id="301880"/>
    <lineage>
        <taxon>Eukaryota</taxon>
        <taxon>Viridiplantae</taxon>
        <taxon>Streptophyta</taxon>
        <taxon>Embryophyta</taxon>
        <taxon>Tracheophyta</taxon>
        <taxon>Spermatophyta</taxon>
        <taxon>Magnoliopsida</taxon>
        <taxon>eudicotyledons</taxon>
        <taxon>Gunneridae</taxon>
        <taxon>Pentapetalae</taxon>
        <taxon>asterids</taxon>
        <taxon>campanulids</taxon>
        <taxon>Asterales</taxon>
        <taxon>Asteraceae</taxon>
        <taxon>Asteroideae</taxon>
        <taxon>Anthemideae</taxon>
        <taxon>Anthemidinae</taxon>
        <taxon>Tanacetum</taxon>
    </lineage>
</organism>
<evidence type="ECO:0000313" key="2">
    <source>
        <dbReference type="Proteomes" id="UP001151760"/>
    </source>
</evidence>
<keyword evidence="2" id="KW-1185">Reference proteome</keyword>
<name>A0ABQ5IDE4_9ASTR</name>
<accession>A0ABQ5IDE4</accession>